<dbReference type="GO" id="GO:0004497">
    <property type="term" value="F:monooxygenase activity"/>
    <property type="evidence" value="ECO:0007669"/>
    <property type="project" value="UniProtKB-KW"/>
</dbReference>
<keyword evidence="3 8" id="KW-0349">Heme</keyword>
<evidence type="ECO:0000256" key="1">
    <source>
        <dbReference type="ARBA" id="ARBA00001971"/>
    </source>
</evidence>
<dbReference type="AlphaFoldDB" id="A0A0D2CKW6"/>
<evidence type="ECO:0000256" key="10">
    <source>
        <dbReference type="SAM" id="Phobius"/>
    </source>
</evidence>
<keyword evidence="12" id="KW-1185">Reference proteome</keyword>
<keyword evidence="4 8" id="KW-0479">Metal-binding</keyword>
<dbReference type="InterPro" id="IPR050121">
    <property type="entry name" value="Cytochrome_P450_monoxygenase"/>
</dbReference>
<organism evidence="11 12">
    <name type="scientific">Exophiala xenobiotica</name>
    <dbReference type="NCBI Taxonomy" id="348802"/>
    <lineage>
        <taxon>Eukaryota</taxon>
        <taxon>Fungi</taxon>
        <taxon>Dikarya</taxon>
        <taxon>Ascomycota</taxon>
        <taxon>Pezizomycotina</taxon>
        <taxon>Eurotiomycetes</taxon>
        <taxon>Chaetothyriomycetidae</taxon>
        <taxon>Chaetothyriales</taxon>
        <taxon>Herpotrichiellaceae</taxon>
        <taxon>Exophiala</taxon>
    </lineage>
</organism>
<proteinExistence type="inferred from homology"/>
<dbReference type="InterPro" id="IPR002401">
    <property type="entry name" value="Cyt_P450_E_grp-I"/>
</dbReference>
<comment type="cofactor">
    <cofactor evidence="1 8">
        <name>heme</name>
        <dbReference type="ChEBI" id="CHEBI:30413"/>
    </cofactor>
</comment>
<dbReference type="GO" id="GO:0020037">
    <property type="term" value="F:heme binding"/>
    <property type="evidence" value="ECO:0007669"/>
    <property type="project" value="InterPro"/>
</dbReference>
<dbReference type="OrthoDB" id="1470350at2759"/>
<feature type="binding site" description="axial binding residue" evidence="8">
    <location>
        <position position="464"/>
    </location>
    <ligand>
        <name>heme</name>
        <dbReference type="ChEBI" id="CHEBI:30413"/>
    </ligand>
    <ligandPart>
        <name>Fe</name>
        <dbReference type="ChEBI" id="CHEBI:18248"/>
    </ligandPart>
</feature>
<dbReference type="PANTHER" id="PTHR24305:SF210">
    <property type="entry name" value="CYTOCHROME P450 MONOOXYGENASE ASQL-RELATED"/>
    <property type="match status" value="1"/>
</dbReference>
<reference evidence="11 12" key="1">
    <citation type="submission" date="2015-01" db="EMBL/GenBank/DDBJ databases">
        <title>The Genome Sequence of Exophiala xenobiotica CBS118157.</title>
        <authorList>
            <consortium name="The Broad Institute Genomics Platform"/>
            <person name="Cuomo C."/>
            <person name="de Hoog S."/>
            <person name="Gorbushina A."/>
            <person name="Stielow B."/>
            <person name="Teixiera M."/>
            <person name="Abouelleil A."/>
            <person name="Chapman S.B."/>
            <person name="Priest M."/>
            <person name="Young S.K."/>
            <person name="Wortman J."/>
            <person name="Nusbaum C."/>
            <person name="Birren B."/>
        </authorList>
    </citation>
    <scope>NUCLEOTIDE SEQUENCE [LARGE SCALE GENOMIC DNA]</scope>
    <source>
        <strain evidence="11 12">CBS 118157</strain>
    </source>
</reference>
<evidence type="ECO:0000256" key="7">
    <source>
        <dbReference type="ARBA" id="ARBA00023033"/>
    </source>
</evidence>
<dbReference type="Gene3D" id="1.10.630.10">
    <property type="entry name" value="Cytochrome P450"/>
    <property type="match status" value="1"/>
</dbReference>
<accession>A0A0D2CKW6</accession>
<dbReference type="STRING" id="348802.A0A0D2CKW6"/>
<dbReference type="PANTHER" id="PTHR24305">
    <property type="entry name" value="CYTOCHROME P450"/>
    <property type="match status" value="1"/>
</dbReference>
<dbReference type="InterPro" id="IPR017972">
    <property type="entry name" value="Cyt_P450_CS"/>
</dbReference>
<evidence type="ECO:0008006" key="13">
    <source>
        <dbReference type="Google" id="ProtNLM"/>
    </source>
</evidence>
<evidence type="ECO:0000256" key="5">
    <source>
        <dbReference type="ARBA" id="ARBA00023002"/>
    </source>
</evidence>
<dbReference type="InterPro" id="IPR036396">
    <property type="entry name" value="Cyt_P450_sf"/>
</dbReference>
<dbReference type="GO" id="GO:0016705">
    <property type="term" value="F:oxidoreductase activity, acting on paired donors, with incorporation or reduction of molecular oxygen"/>
    <property type="evidence" value="ECO:0007669"/>
    <property type="project" value="InterPro"/>
</dbReference>
<dbReference type="PRINTS" id="PR00385">
    <property type="entry name" value="P450"/>
</dbReference>
<dbReference type="GeneID" id="25333947"/>
<dbReference type="Pfam" id="PF00067">
    <property type="entry name" value="p450"/>
    <property type="match status" value="1"/>
</dbReference>
<evidence type="ECO:0000256" key="9">
    <source>
        <dbReference type="RuleBase" id="RU000461"/>
    </source>
</evidence>
<keyword evidence="5 9" id="KW-0560">Oxidoreductase</keyword>
<keyword evidence="10" id="KW-1133">Transmembrane helix</keyword>
<dbReference type="CDD" id="cd11058">
    <property type="entry name" value="CYP60B-like"/>
    <property type="match status" value="1"/>
</dbReference>
<keyword evidence="10" id="KW-0472">Membrane</keyword>
<evidence type="ECO:0000256" key="6">
    <source>
        <dbReference type="ARBA" id="ARBA00023004"/>
    </source>
</evidence>
<dbReference type="PRINTS" id="PR00463">
    <property type="entry name" value="EP450I"/>
</dbReference>
<dbReference type="InterPro" id="IPR001128">
    <property type="entry name" value="Cyt_P450"/>
</dbReference>
<keyword evidence="7 9" id="KW-0503">Monooxygenase</keyword>
<evidence type="ECO:0000256" key="8">
    <source>
        <dbReference type="PIRSR" id="PIRSR602401-1"/>
    </source>
</evidence>
<name>A0A0D2CKW6_9EURO</name>
<dbReference type="RefSeq" id="XP_013311036.1">
    <property type="nucleotide sequence ID" value="XM_013455582.1"/>
</dbReference>
<evidence type="ECO:0000256" key="3">
    <source>
        <dbReference type="ARBA" id="ARBA00022617"/>
    </source>
</evidence>
<sequence length="519" mass="58877">MALSSLVNVNWGDVPLQTALFALLILALGYPALVITYNLCFHPLRKVPGPKLWAATLLPAYYNRIRGTAIFRIKELHDQYGPVVRVAPEELSFIDAQAWRDIYGYNTTKTVAFERDELQAGPEEAGTPGLLRSKGEQHNRLRRTLNHAFSDKALKQQEPLIKKYTEMLISVLNRRAGLQQSNPDHHDARINMVEMYHFTTFDTMADLSFGQPLGLLKEERYSPWVAFLLSHIKSVAYMHAIARWPLLAQSVKYLIPKKVKEGRQEFFGYCVAKVDERMATQTERPDFWTFLVKNQAEKGITRQEMYAVASDFMVAGTETTSTLLSGATWYLCKNPDKMKKLCDEIRSFGSADELTLQSLQNTVYLSAVLQEALRVYPAVPAGGMRLVPKEGYTICGNFYPGYSGPFASGRVTCSVMPYVANHSAYNFHNPDEFVPERFLPGSPAEYRDDKRAALKPFGHGPRVCIGENLAWHNARLILASVLYHFDISLSDEKDVWVDQPIMELWMKKPLLVKLTPVQR</sequence>
<gene>
    <name evidence="11" type="ORF">PV05_12039</name>
</gene>
<feature type="transmembrane region" description="Helical" evidence="10">
    <location>
        <begin position="20"/>
        <end position="41"/>
    </location>
</feature>
<dbReference type="Proteomes" id="UP000054342">
    <property type="component" value="Unassembled WGS sequence"/>
</dbReference>
<evidence type="ECO:0000256" key="2">
    <source>
        <dbReference type="ARBA" id="ARBA00010617"/>
    </source>
</evidence>
<evidence type="ECO:0000313" key="12">
    <source>
        <dbReference type="Proteomes" id="UP000054342"/>
    </source>
</evidence>
<keyword evidence="6 8" id="KW-0408">Iron</keyword>
<dbReference type="GO" id="GO:0005506">
    <property type="term" value="F:iron ion binding"/>
    <property type="evidence" value="ECO:0007669"/>
    <property type="project" value="InterPro"/>
</dbReference>
<dbReference type="PROSITE" id="PS00086">
    <property type="entry name" value="CYTOCHROME_P450"/>
    <property type="match status" value="1"/>
</dbReference>
<evidence type="ECO:0000256" key="4">
    <source>
        <dbReference type="ARBA" id="ARBA00022723"/>
    </source>
</evidence>
<dbReference type="HOGENOM" id="CLU_001570_14_11_1"/>
<evidence type="ECO:0000313" key="11">
    <source>
        <dbReference type="EMBL" id="KIW50452.1"/>
    </source>
</evidence>
<comment type="similarity">
    <text evidence="2 9">Belongs to the cytochrome P450 family.</text>
</comment>
<protein>
    <recommendedName>
        <fullName evidence="13">Cytochrome P450</fullName>
    </recommendedName>
</protein>
<dbReference type="SUPFAM" id="SSF48264">
    <property type="entry name" value="Cytochrome P450"/>
    <property type="match status" value="1"/>
</dbReference>
<dbReference type="EMBL" id="KN847323">
    <property type="protein sequence ID" value="KIW50452.1"/>
    <property type="molecule type" value="Genomic_DNA"/>
</dbReference>
<keyword evidence="10" id="KW-0812">Transmembrane</keyword>